<accession>A0A2H9YVK5</accession>
<keyword evidence="1" id="KW-0472">Membrane</keyword>
<reference evidence="2 3" key="1">
    <citation type="submission" date="2017-11" db="EMBL/GenBank/DDBJ databases">
        <title>Revising the taxonomy of the Acinetobacter lwoffii group: the description of Acinetobacter pseudolwoffii sp. nov. and emended description of Acinetobacter lwoffii.</title>
        <authorList>
            <person name="Nemec A."/>
            <person name="Radolfova-Krizova L."/>
        </authorList>
    </citation>
    <scope>NUCLEOTIDE SEQUENCE [LARGE SCALE GENOMIC DNA]</scope>
    <source>
        <strain evidence="2 3">ANC 5044</strain>
    </source>
</reference>
<dbReference type="Proteomes" id="UP000243446">
    <property type="component" value="Unassembled WGS sequence"/>
</dbReference>
<gene>
    <name evidence="2" type="ORF">CWI32_03390</name>
</gene>
<feature type="transmembrane region" description="Helical" evidence="1">
    <location>
        <begin position="47"/>
        <end position="63"/>
    </location>
</feature>
<evidence type="ECO:0000313" key="2">
    <source>
        <dbReference type="EMBL" id="PJO76692.1"/>
    </source>
</evidence>
<name>A0A2H9YVK5_9GAMM</name>
<dbReference type="AlphaFoldDB" id="A0A2H9YVK5"/>
<comment type="caution">
    <text evidence="2">The sequence shown here is derived from an EMBL/GenBank/DDBJ whole genome shotgun (WGS) entry which is preliminary data.</text>
</comment>
<dbReference type="EMBL" id="PHRG01000001">
    <property type="protein sequence ID" value="PJO76692.1"/>
    <property type="molecule type" value="Genomic_DNA"/>
</dbReference>
<keyword evidence="1" id="KW-0812">Transmembrane</keyword>
<protein>
    <submittedName>
        <fullName evidence="2">Uncharacterized protein</fullName>
    </submittedName>
</protein>
<sequence length="67" mass="8061">MMSSCSEMLSWNSALQCIKYAYQIAEKIDEEDAYTDMFRLYSLFESYLLYNFFIKMIIFVITIERKA</sequence>
<keyword evidence="1" id="KW-1133">Transmembrane helix</keyword>
<proteinExistence type="predicted"/>
<evidence type="ECO:0000256" key="1">
    <source>
        <dbReference type="SAM" id="Phobius"/>
    </source>
</evidence>
<evidence type="ECO:0000313" key="3">
    <source>
        <dbReference type="Proteomes" id="UP000243446"/>
    </source>
</evidence>
<organism evidence="2 3">
    <name type="scientific">Acinetobacter pseudolwoffii</name>
    <dbReference type="NCBI Taxonomy" id="2053287"/>
    <lineage>
        <taxon>Bacteria</taxon>
        <taxon>Pseudomonadati</taxon>
        <taxon>Pseudomonadota</taxon>
        <taxon>Gammaproteobacteria</taxon>
        <taxon>Moraxellales</taxon>
        <taxon>Moraxellaceae</taxon>
        <taxon>Acinetobacter</taxon>
    </lineage>
</organism>